<evidence type="ECO:0000313" key="3">
    <source>
        <dbReference type="Proteomes" id="UP000297394"/>
    </source>
</evidence>
<proteinExistence type="predicted"/>
<dbReference type="Proteomes" id="UP000297394">
    <property type="component" value="Unassembled WGS sequence"/>
</dbReference>
<dbReference type="Proteomes" id="UP000297918">
    <property type="component" value="Unassembled WGS sequence"/>
</dbReference>
<accession>A0A4R9IGL2</accession>
<name>A0A4R9IGL2_9LEPT</name>
<dbReference type="RefSeq" id="WP_135747120.1">
    <property type="nucleotide sequence ID" value="NZ_RQFL01000037.1"/>
</dbReference>
<organism evidence="1 3">
    <name type="scientific">Leptospira bourretii</name>
    <dbReference type="NCBI Taxonomy" id="2484962"/>
    <lineage>
        <taxon>Bacteria</taxon>
        <taxon>Pseudomonadati</taxon>
        <taxon>Spirochaetota</taxon>
        <taxon>Spirochaetia</taxon>
        <taxon>Leptospirales</taxon>
        <taxon>Leptospiraceae</taxon>
        <taxon>Leptospira</taxon>
    </lineage>
</organism>
<evidence type="ECO:0000313" key="4">
    <source>
        <dbReference type="Proteomes" id="UP000297918"/>
    </source>
</evidence>
<evidence type="ECO:0000313" key="1">
    <source>
        <dbReference type="EMBL" id="TGK78906.1"/>
    </source>
</evidence>
<dbReference type="EMBL" id="RQFM01000032">
    <property type="protein sequence ID" value="TGK78906.1"/>
    <property type="molecule type" value="Genomic_DNA"/>
</dbReference>
<dbReference type="AlphaFoldDB" id="A0A4R9IGL2"/>
<reference evidence="1 3" key="2">
    <citation type="journal article" date="2019" name="PLoS Negl. Trop. Dis.">
        <title>Revisiting the worldwide diversity of Leptospira species in the environment.</title>
        <authorList>
            <person name="Vincent A.T."/>
            <person name="Schiettekatte O."/>
            <person name="Bourhy P."/>
            <person name="Veyrier F.J."/>
            <person name="Picardeau M."/>
        </authorList>
    </citation>
    <scope>NUCLEOTIDE SEQUENCE [LARGE SCALE GENOMIC DNA]</scope>
    <source>
        <strain evidence="1 3">201800280</strain>
        <strain evidence="2">201800281</strain>
    </source>
</reference>
<dbReference type="EMBL" id="RQFL01000037">
    <property type="protein sequence ID" value="TGK87555.1"/>
    <property type="molecule type" value="Genomic_DNA"/>
</dbReference>
<keyword evidence="4" id="KW-1185">Reference proteome</keyword>
<reference evidence="2" key="1">
    <citation type="submission" date="2018-10" db="EMBL/GenBank/DDBJ databases">
        <authorList>
            <person name="Vincent A.T."/>
            <person name="Schiettekatte O."/>
            <person name="Bourhy P."/>
            <person name="Veyrier F.J."/>
            <person name="Picardeau M."/>
        </authorList>
    </citation>
    <scope>NUCLEOTIDE SEQUENCE</scope>
    <source>
        <strain evidence="2">201800281</strain>
    </source>
</reference>
<gene>
    <name evidence="1" type="ORF">EHQ23_19755</name>
    <name evidence="2" type="ORF">EHQ26_19840</name>
</gene>
<comment type="caution">
    <text evidence="1">The sequence shown here is derived from an EMBL/GenBank/DDBJ whole genome shotgun (WGS) entry which is preliminary data.</text>
</comment>
<protein>
    <submittedName>
        <fullName evidence="1">Uncharacterized protein</fullName>
    </submittedName>
</protein>
<evidence type="ECO:0000313" key="2">
    <source>
        <dbReference type="EMBL" id="TGK87555.1"/>
    </source>
</evidence>
<sequence length="158" mass="19011">MLVRYCKIIFLSIFCVSSVGSQYRENFYKTTTTEIQKAKIRKSHEKFRRELISDLKKEGNLRPIIRRVKWKPASFTCNRKNRVFTAKVIDERQLSKCFGVKEVIETITRPTTLNLQDYGADYWYKVEDDLYIYITMVFKEEENSWEIREMFCDIDETN</sequence>